<evidence type="ECO:0008006" key="4">
    <source>
        <dbReference type="Google" id="ProtNLM"/>
    </source>
</evidence>
<keyword evidence="3" id="KW-1185">Reference proteome</keyword>
<evidence type="ECO:0000256" key="1">
    <source>
        <dbReference type="SAM" id="SignalP"/>
    </source>
</evidence>
<proteinExistence type="predicted"/>
<sequence>MKYNIVSLMLIFCFTGNAQVGINTNNVQGIFHIDTRGNNATTGVPATSQLTDDVIVAANASTGANVGVGGQVATNSSAQLALLATNKAILLNRVALTGLRDITTIPNPETGTIVYNTATSGTYPDNIIPGYYYFNGEVWYEWQYGQVNSNLSQRDLLTDCTSVDLPNLGDPSSPMTATLANFGTIQMEEKGTYIFSLRLYGPATANSSGTTAPTFTRTICYLYMMKNGSTKVASMEINVPLPLGGIVAFTHTVSMQAVLDKDDIVTFRLGHYTGYYGWQLRANPISAAKTSLIYWKI</sequence>
<evidence type="ECO:0000313" key="3">
    <source>
        <dbReference type="Proteomes" id="UP000184480"/>
    </source>
</evidence>
<dbReference type="EMBL" id="FQUC01000028">
    <property type="protein sequence ID" value="SHG43762.1"/>
    <property type="molecule type" value="Genomic_DNA"/>
</dbReference>
<dbReference type="STRING" id="1346286.SAMN05444362_1289"/>
<dbReference type="OrthoDB" id="997384at2"/>
<keyword evidence="1" id="KW-0732">Signal</keyword>
<dbReference type="Proteomes" id="UP000184480">
    <property type="component" value="Unassembled WGS sequence"/>
</dbReference>
<gene>
    <name evidence="2" type="ORF">SAMN05444362_1289</name>
</gene>
<dbReference type="AlphaFoldDB" id="A0A1M5JT16"/>
<feature type="signal peptide" evidence="1">
    <location>
        <begin position="1"/>
        <end position="18"/>
    </location>
</feature>
<evidence type="ECO:0000313" key="2">
    <source>
        <dbReference type="EMBL" id="SHG43762.1"/>
    </source>
</evidence>
<reference evidence="3" key="1">
    <citation type="submission" date="2016-11" db="EMBL/GenBank/DDBJ databases">
        <authorList>
            <person name="Varghese N."/>
            <person name="Submissions S."/>
        </authorList>
    </citation>
    <scope>NUCLEOTIDE SEQUENCE [LARGE SCALE GENOMIC DNA]</scope>
    <source>
        <strain evidence="3">DSM 27370</strain>
    </source>
</reference>
<name>A0A1M5JT16_9BACT</name>
<dbReference type="RefSeq" id="WP_062185042.1">
    <property type="nucleotide sequence ID" value="NZ_BBXL01000036.1"/>
</dbReference>
<feature type="chain" id="PRO_5009911445" description="C1q domain-containing protein" evidence="1">
    <location>
        <begin position="19"/>
        <end position="297"/>
    </location>
</feature>
<accession>A0A1M5JT16</accession>
<protein>
    <recommendedName>
        <fullName evidence="4">C1q domain-containing protein</fullName>
    </recommendedName>
</protein>
<organism evidence="2 3">
    <name type="scientific">Dysgonomonas macrotermitis</name>
    <dbReference type="NCBI Taxonomy" id="1346286"/>
    <lineage>
        <taxon>Bacteria</taxon>
        <taxon>Pseudomonadati</taxon>
        <taxon>Bacteroidota</taxon>
        <taxon>Bacteroidia</taxon>
        <taxon>Bacteroidales</taxon>
        <taxon>Dysgonomonadaceae</taxon>
        <taxon>Dysgonomonas</taxon>
    </lineage>
</organism>